<dbReference type="EMBL" id="MF141540">
    <property type="protein sequence ID" value="ASR77266.1"/>
    <property type="molecule type" value="Genomic_DNA"/>
</dbReference>
<feature type="region of interest" description="Disordered" evidence="1">
    <location>
        <begin position="1"/>
        <end position="92"/>
    </location>
</feature>
<evidence type="ECO:0000313" key="3">
    <source>
        <dbReference type="Proteomes" id="UP000224104"/>
    </source>
</evidence>
<feature type="compositionally biased region" description="Low complexity" evidence="1">
    <location>
        <begin position="23"/>
        <end position="55"/>
    </location>
</feature>
<organism evidence="2 3">
    <name type="scientific">Mycobacterium phage Avocado</name>
    <dbReference type="NCBI Taxonomy" id="2024302"/>
    <lineage>
        <taxon>Viruses</taxon>
        <taxon>Duplodnaviria</taxon>
        <taxon>Heunggongvirae</taxon>
        <taxon>Uroviricota</taxon>
        <taxon>Caudoviricetes</taxon>
        <taxon>Gclasvirinae</taxon>
        <taxon>Avocadovirus</taxon>
        <taxon>Avocadovirus avocado</taxon>
    </lineage>
</organism>
<gene>
    <name evidence="2" type="ORF">SEA_AVOCADO_66</name>
</gene>
<feature type="compositionally biased region" description="Polar residues" evidence="1">
    <location>
        <begin position="1"/>
        <end position="22"/>
    </location>
</feature>
<proteinExistence type="predicted"/>
<keyword evidence="3" id="KW-1185">Reference proteome</keyword>
<feature type="compositionally biased region" description="Basic and acidic residues" evidence="1">
    <location>
        <begin position="76"/>
        <end position="85"/>
    </location>
</feature>
<reference evidence="2 3" key="1">
    <citation type="submission" date="2017-05" db="EMBL/GenBank/DDBJ databases">
        <authorList>
            <person name="Butela K.A."/>
            <person name="Hudson L."/>
            <person name="Clayton A.L."/>
            <person name="Cole J.H."/>
            <person name="Evancho G.L."/>
            <person name="Galassi L.C."/>
            <person name="Harvey A.K."/>
            <person name="Haubrick H.C."/>
            <person name="Henry M."/>
            <person name="Heslop K.L."/>
            <person name="Hughes P.M."/>
            <person name="Iezzi J."/>
            <person name="Jones J.C."/>
            <person name="Kolawole F.O."/>
            <person name="Loucks E.J."/>
            <person name="McCready J.R."/>
            <person name="McGowan S.M."/>
            <person name="Minear S.E."/>
            <person name="Poole Y.A."/>
            <person name="Reese R.J."/>
            <person name="Romagnoli K.M."/>
            <person name="Schell I.N."/>
            <person name="Sudadi S."/>
            <person name="Sutherin B.R."/>
            <person name="Edgington N.P."/>
            <person name="Garlena R.A."/>
            <person name="Russell D.A."/>
            <person name="Pope W.H."/>
            <person name="Jacobs-Sera D."/>
            <person name="Hendrix R.W."/>
            <person name="Hatfull G.F."/>
        </authorList>
    </citation>
    <scope>NUCLEOTIDE SEQUENCE [LARGE SCALE GENOMIC DNA]</scope>
</reference>
<accession>A0A222Z0I5</accession>
<evidence type="ECO:0000313" key="2">
    <source>
        <dbReference type="EMBL" id="ASR77266.1"/>
    </source>
</evidence>
<evidence type="ECO:0000256" key="1">
    <source>
        <dbReference type="SAM" id="MobiDB-lite"/>
    </source>
</evidence>
<protein>
    <submittedName>
        <fullName evidence="2">Uncharacterized protein</fullName>
    </submittedName>
</protein>
<sequence length="92" mass="9663">MADSTSKPDQSSEPTQSVSSTDASTTQGRAAAGTATPQGTPSSAGGAATAQQDQGVTRVQVEQAPKEPDVLYDGENLPKREHVRADYQPFEW</sequence>
<name>A0A222Z0I5_9CAUD</name>
<dbReference type="Proteomes" id="UP000224104">
    <property type="component" value="Genome"/>
</dbReference>